<evidence type="ECO:0000256" key="1">
    <source>
        <dbReference type="SAM" id="Phobius"/>
    </source>
</evidence>
<dbReference type="GO" id="GO:0061630">
    <property type="term" value="F:ubiquitin protein ligase activity"/>
    <property type="evidence" value="ECO:0007669"/>
    <property type="project" value="TreeGrafter"/>
</dbReference>
<dbReference type="Pfam" id="PF04300">
    <property type="entry name" value="FBA"/>
    <property type="match status" value="1"/>
</dbReference>
<keyword evidence="4" id="KW-1185">Reference proteome</keyword>
<sequence length="197" mass="23231">MDVIRPPITVSEYYTCRADCASIYFLKVLLLTPDELMDWKCSEYNYDVLRRQGLEETTSENSIFRIRHMKQWENTSWRRIQYKFTKYPRGVRYVVFEHGGVDKQFWAGHYGSKMAGASVVVHMFFEGYGFARIKKCTQGLFRLVLILILFGLHVRIQRMGERWRFGGQFKYGSISSLRLAGFLFIFILVIFTVLNSL</sequence>
<dbReference type="WBParaSite" id="EVEC_0000661901-mRNA-1">
    <property type="protein sequence ID" value="EVEC_0000661901-mRNA-1"/>
    <property type="gene ID" value="EVEC_0000661901"/>
</dbReference>
<dbReference type="InterPro" id="IPR008979">
    <property type="entry name" value="Galactose-bd-like_sf"/>
</dbReference>
<dbReference type="GO" id="GO:0036503">
    <property type="term" value="P:ERAD pathway"/>
    <property type="evidence" value="ECO:0007669"/>
    <property type="project" value="TreeGrafter"/>
</dbReference>
<feature type="transmembrane region" description="Helical" evidence="1">
    <location>
        <begin position="139"/>
        <end position="156"/>
    </location>
</feature>
<feature type="domain" description="FBA" evidence="2">
    <location>
        <begin position="1"/>
        <end position="123"/>
    </location>
</feature>
<dbReference type="EMBL" id="UXUI01008413">
    <property type="protein sequence ID" value="VDD91442.1"/>
    <property type="molecule type" value="Genomic_DNA"/>
</dbReference>
<evidence type="ECO:0000313" key="3">
    <source>
        <dbReference type="EMBL" id="VDD91442.1"/>
    </source>
</evidence>
<evidence type="ECO:0000313" key="5">
    <source>
        <dbReference type="WBParaSite" id="EVEC_0000661901-mRNA-1"/>
    </source>
</evidence>
<accession>A0A0N4V8E3</accession>
<dbReference type="GO" id="GO:0031146">
    <property type="term" value="P:SCF-dependent proteasomal ubiquitin-dependent protein catabolic process"/>
    <property type="evidence" value="ECO:0007669"/>
    <property type="project" value="TreeGrafter"/>
</dbReference>
<dbReference type="PROSITE" id="PS51114">
    <property type="entry name" value="FBA"/>
    <property type="match status" value="1"/>
</dbReference>
<proteinExistence type="predicted"/>
<dbReference type="SMART" id="SM01198">
    <property type="entry name" value="FBA"/>
    <property type="match status" value="1"/>
</dbReference>
<name>A0A0N4V8E3_ENTVE</name>
<dbReference type="Gene3D" id="2.60.120.260">
    <property type="entry name" value="Galactose-binding domain-like"/>
    <property type="match status" value="1"/>
</dbReference>
<keyword evidence="1" id="KW-0812">Transmembrane</keyword>
<keyword evidence="1" id="KW-1133">Transmembrane helix</keyword>
<dbReference type="SUPFAM" id="SSF49785">
    <property type="entry name" value="Galactose-binding domain-like"/>
    <property type="match status" value="1"/>
</dbReference>
<reference evidence="5" key="1">
    <citation type="submission" date="2017-02" db="UniProtKB">
        <authorList>
            <consortium name="WormBaseParasite"/>
        </authorList>
    </citation>
    <scope>IDENTIFICATION</scope>
</reference>
<dbReference type="InterPro" id="IPR007397">
    <property type="entry name" value="F-box-assoc_dom"/>
</dbReference>
<protein>
    <submittedName>
        <fullName evidence="5">FBA domain-containing protein</fullName>
    </submittedName>
</protein>
<evidence type="ECO:0000259" key="2">
    <source>
        <dbReference type="PROSITE" id="PS51114"/>
    </source>
</evidence>
<evidence type="ECO:0000313" key="4">
    <source>
        <dbReference type="Proteomes" id="UP000274131"/>
    </source>
</evidence>
<dbReference type="PANTHER" id="PTHR12125:SF5">
    <property type="entry name" value="F-BOX DOMAIN-CONTAINING PROTEIN"/>
    <property type="match status" value="1"/>
</dbReference>
<dbReference type="STRING" id="51028.A0A0N4V8E3"/>
<dbReference type="PANTHER" id="PTHR12125">
    <property type="entry name" value="F-BOX ONLY PROTEIN 6-LIKE PROTEIN"/>
    <property type="match status" value="1"/>
</dbReference>
<keyword evidence="1" id="KW-0472">Membrane</keyword>
<dbReference type="GO" id="GO:0019005">
    <property type="term" value="C:SCF ubiquitin ligase complex"/>
    <property type="evidence" value="ECO:0007669"/>
    <property type="project" value="TreeGrafter"/>
</dbReference>
<dbReference type="GO" id="GO:0006516">
    <property type="term" value="P:glycoprotein catabolic process"/>
    <property type="evidence" value="ECO:0007669"/>
    <property type="project" value="TreeGrafter"/>
</dbReference>
<dbReference type="Proteomes" id="UP000274131">
    <property type="component" value="Unassembled WGS sequence"/>
</dbReference>
<gene>
    <name evidence="3" type="ORF">EVEC_LOCUS6193</name>
</gene>
<dbReference type="GO" id="GO:0005737">
    <property type="term" value="C:cytoplasm"/>
    <property type="evidence" value="ECO:0007669"/>
    <property type="project" value="UniProtKB-ARBA"/>
</dbReference>
<reference evidence="3 4" key="2">
    <citation type="submission" date="2018-10" db="EMBL/GenBank/DDBJ databases">
        <authorList>
            <consortium name="Pathogen Informatics"/>
        </authorList>
    </citation>
    <scope>NUCLEOTIDE SEQUENCE [LARGE SCALE GENOMIC DNA]</scope>
</reference>
<dbReference type="OrthoDB" id="1107553at2759"/>
<organism evidence="5">
    <name type="scientific">Enterobius vermicularis</name>
    <name type="common">Human pinworm</name>
    <dbReference type="NCBI Taxonomy" id="51028"/>
    <lineage>
        <taxon>Eukaryota</taxon>
        <taxon>Metazoa</taxon>
        <taxon>Ecdysozoa</taxon>
        <taxon>Nematoda</taxon>
        <taxon>Chromadorea</taxon>
        <taxon>Rhabditida</taxon>
        <taxon>Spirurina</taxon>
        <taxon>Oxyuridomorpha</taxon>
        <taxon>Oxyuroidea</taxon>
        <taxon>Oxyuridae</taxon>
        <taxon>Enterobius</taxon>
    </lineage>
</organism>
<dbReference type="InterPro" id="IPR039752">
    <property type="entry name" value="F-box_only"/>
</dbReference>
<dbReference type="AlphaFoldDB" id="A0A0N4V8E3"/>
<feature type="transmembrane region" description="Helical" evidence="1">
    <location>
        <begin position="177"/>
        <end position="194"/>
    </location>
</feature>